<proteinExistence type="predicted"/>
<dbReference type="AlphaFoldDB" id="A0A392VHJ9"/>
<evidence type="ECO:0000313" key="1">
    <source>
        <dbReference type="EMBL" id="MCI86819.1"/>
    </source>
</evidence>
<protein>
    <submittedName>
        <fullName evidence="1">Uncharacterized protein</fullName>
    </submittedName>
</protein>
<sequence>MGGRRTNDGLEVKFLIGDETKSDGLLDKGLLE</sequence>
<reference evidence="1 2" key="1">
    <citation type="journal article" date="2018" name="Front. Plant Sci.">
        <title>Red Clover (Trifolium pratense) and Zigzag Clover (T. medium) - A Picture of Genomic Similarities and Differences.</title>
        <authorList>
            <person name="Dluhosova J."/>
            <person name="Istvanek J."/>
            <person name="Nedelnik J."/>
            <person name="Repkova J."/>
        </authorList>
    </citation>
    <scope>NUCLEOTIDE SEQUENCE [LARGE SCALE GENOMIC DNA]</scope>
    <source>
        <strain evidence="2">cv. 10/8</strain>
        <tissue evidence="1">Leaf</tissue>
    </source>
</reference>
<accession>A0A392VHJ9</accession>
<dbReference type="Proteomes" id="UP000265520">
    <property type="component" value="Unassembled WGS sequence"/>
</dbReference>
<organism evidence="1 2">
    <name type="scientific">Trifolium medium</name>
    <dbReference type="NCBI Taxonomy" id="97028"/>
    <lineage>
        <taxon>Eukaryota</taxon>
        <taxon>Viridiplantae</taxon>
        <taxon>Streptophyta</taxon>
        <taxon>Embryophyta</taxon>
        <taxon>Tracheophyta</taxon>
        <taxon>Spermatophyta</taxon>
        <taxon>Magnoliopsida</taxon>
        <taxon>eudicotyledons</taxon>
        <taxon>Gunneridae</taxon>
        <taxon>Pentapetalae</taxon>
        <taxon>rosids</taxon>
        <taxon>fabids</taxon>
        <taxon>Fabales</taxon>
        <taxon>Fabaceae</taxon>
        <taxon>Papilionoideae</taxon>
        <taxon>50 kb inversion clade</taxon>
        <taxon>NPAAA clade</taxon>
        <taxon>Hologalegina</taxon>
        <taxon>IRL clade</taxon>
        <taxon>Trifolieae</taxon>
        <taxon>Trifolium</taxon>
    </lineage>
</organism>
<comment type="caution">
    <text evidence="1">The sequence shown here is derived from an EMBL/GenBank/DDBJ whole genome shotgun (WGS) entry which is preliminary data.</text>
</comment>
<evidence type="ECO:0000313" key="2">
    <source>
        <dbReference type="Proteomes" id="UP000265520"/>
    </source>
</evidence>
<keyword evidence="2" id="KW-1185">Reference proteome</keyword>
<dbReference type="EMBL" id="LXQA011150389">
    <property type="protein sequence ID" value="MCI86819.1"/>
    <property type="molecule type" value="Genomic_DNA"/>
</dbReference>
<name>A0A392VHJ9_9FABA</name>
<feature type="non-terminal residue" evidence="1">
    <location>
        <position position="32"/>
    </location>
</feature>